<dbReference type="SUPFAM" id="SSF52016">
    <property type="entry name" value="LeuD/IlvD-like"/>
    <property type="match status" value="1"/>
</dbReference>
<evidence type="ECO:0000256" key="6">
    <source>
        <dbReference type="ARBA" id="ARBA00022723"/>
    </source>
</evidence>
<dbReference type="NCBIfam" id="NF009520">
    <property type="entry name" value="PRK12881.1"/>
    <property type="match status" value="1"/>
</dbReference>
<comment type="cofactor">
    <cofactor evidence="2">
        <name>[4Fe-4S] cluster</name>
        <dbReference type="ChEBI" id="CHEBI:49883"/>
    </cofactor>
</comment>
<keyword evidence="7" id="KW-0408">Iron</keyword>
<keyword evidence="15" id="KW-0456">Lyase</keyword>
<evidence type="ECO:0000313" key="15">
    <source>
        <dbReference type="EMBL" id="MFF3575163.1"/>
    </source>
</evidence>
<comment type="caution">
    <text evidence="15">The sequence shown here is derived from an EMBL/GenBank/DDBJ whole genome shotgun (WGS) entry which is preliminary data.</text>
</comment>
<comment type="similarity">
    <text evidence="4">Belongs to the aconitase/IPM isomerase family.</text>
</comment>
<accession>A0ABW6SFQ5</accession>
<evidence type="ECO:0000256" key="9">
    <source>
        <dbReference type="ARBA" id="ARBA00030846"/>
    </source>
</evidence>
<dbReference type="Proteomes" id="UP001601992">
    <property type="component" value="Unassembled WGS sequence"/>
</dbReference>
<dbReference type="InterPro" id="IPR015931">
    <property type="entry name" value="Acnase/IPM_dHydase_lsu_aba_1/3"/>
</dbReference>
<dbReference type="RefSeq" id="WP_387407119.1">
    <property type="nucleotide sequence ID" value="NZ_JBIAQY010000040.1"/>
</dbReference>
<dbReference type="GO" id="GO:0003994">
    <property type="term" value="F:aconitate hydratase activity"/>
    <property type="evidence" value="ECO:0007669"/>
    <property type="project" value="UniProtKB-EC"/>
</dbReference>
<dbReference type="PANTHER" id="PTHR11670">
    <property type="entry name" value="ACONITASE/IRON-RESPONSIVE ELEMENT FAMILY MEMBER"/>
    <property type="match status" value="1"/>
</dbReference>
<dbReference type="GO" id="GO:0047456">
    <property type="term" value="F:2-methylisocitrate dehydratase activity"/>
    <property type="evidence" value="ECO:0007669"/>
    <property type="project" value="UniProtKB-EC"/>
</dbReference>
<sequence>MTRDSFAAQDNFPDGRRFFSLPRAQAHGAGPLDRLPYATRVLAENILRHEDGSTVTADHVLALAARDSAISIPFFPDRILLQDASGIPVLADMVTLAERAADLGADPRAVTPSRRMDLVVDHALELDVSATPDAARHNIDREYQRHADRYRFLRWAQNQFPHLHVVPPGIGICHQLNLEQLACVVADGPMVRFDSVVGTDSHTTMINGLAVAGWGVGGIEATAAALGEPTLFPVPAVVGVRLTGTMRPGVLATDVALTLTALLRSHGVVQRIVEFHGPGLANLTVPDRATIANMAPEYGATMAYFPADHRTLEYLRATRRPADSAERYLVAQGTLYDLEPDYDDLLELDLGAVERTVAGPTRPHEPRRIADLGTADRPDRDSELSDGDVVIAAITSCTNTSNPHAIAAAGLLARNAVARGLTVAPWTKTSFTPGSRTAAELLRASTLQVDLDTLGFQVAGFGCGTCMGNSGPLEATISNQIHSRNLRVSAVLSGNRNFPGRIHPDVTDAYLASPPLVVAFALAGRTTIDLDREPIGLGADGKPVLLADIWPSDDDINAAVRSAGQATPQNETAEKTAQRWNALPHPDSPQYSWDGETGTIRRPPFCDVELSRPIITGDILGARPLLVLGDDITTDHISPVSRILPGSEAGDWLRQRGVATHDFGSFGARRLNHEVMLRGGFANPRLRNRLADRYGGLTRLLPDDNIVPVHQAAAEYRQRGIPAVIVAGRSYGAGSARDWAAKVTRLLGVRAVIAESFERIHRTNLIAMGILPVECSGLGRLDADEYDLLGLNHPLAVHAPITVIARRHNHTVLEAEAIARIDTETEREWLQSGGILPHVLATRFATGARP</sequence>
<dbReference type="InterPro" id="IPR015928">
    <property type="entry name" value="Aconitase/3IPM_dehydase_swvl"/>
</dbReference>
<gene>
    <name evidence="15" type="primary">acnA</name>
    <name evidence="15" type="ORF">ACFYXQ_46275</name>
</gene>
<dbReference type="Pfam" id="PF00330">
    <property type="entry name" value="Aconitase"/>
    <property type="match status" value="1"/>
</dbReference>
<dbReference type="EC" id="4.2.1.99" evidence="5"/>
<name>A0ABW6SFQ5_9NOCA</name>
<feature type="region of interest" description="Disordered" evidence="12">
    <location>
        <begin position="357"/>
        <end position="383"/>
    </location>
</feature>
<dbReference type="PROSITE" id="PS01244">
    <property type="entry name" value="ACONITASE_2"/>
    <property type="match status" value="1"/>
</dbReference>
<reference evidence="15 16" key="1">
    <citation type="submission" date="2024-10" db="EMBL/GenBank/DDBJ databases">
        <title>The Natural Products Discovery Center: Release of the First 8490 Sequenced Strains for Exploring Actinobacteria Biosynthetic Diversity.</title>
        <authorList>
            <person name="Kalkreuter E."/>
            <person name="Kautsar S.A."/>
            <person name="Yang D."/>
            <person name="Bader C.D."/>
            <person name="Teijaro C.N."/>
            <person name="Fluegel L."/>
            <person name="Davis C.M."/>
            <person name="Simpson J.R."/>
            <person name="Lauterbach L."/>
            <person name="Steele A.D."/>
            <person name="Gui C."/>
            <person name="Meng S."/>
            <person name="Li G."/>
            <person name="Viehrig K."/>
            <person name="Ye F."/>
            <person name="Su P."/>
            <person name="Kiefer A.F."/>
            <person name="Nichols A."/>
            <person name="Cepeda A.J."/>
            <person name="Yan W."/>
            <person name="Fan B."/>
            <person name="Jiang Y."/>
            <person name="Adhikari A."/>
            <person name="Zheng C.-J."/>
            <person name="Schuster L."/>
            <person name="Cowan T.M."/>
            <person name="Smanski M.J."/>
            <person name="Chevrette M.G."/>
            <person name="De Carvalho L.P.S."/>
            <person name="Shen B."/>
        </authorList>
    </citation>
    <scope>NUCLEOTIDE SEQUENCE [LARGE SCALE GENOMIC DNA]</scope>
    <source>
        <strain evidence="15 16">NPDC002593</strain>
    </source>
</reference>
<dbReference type="InterPro" id="IPR001030">
    <property type="entry name" value="Acoase/IPM_deHydtase_lsu_aba"/>
</dbReference>
<dbReference type="InterPro" id="IPR000573">
    <property type="entry name" value="AconitaseA/IPMdHydase_ssu_swvl"/>
</dbReference>
<protein>
    <recommendedName>
        <fullName evidence="5">2-methylisocitrate dehydratase</fullName>
        <ecNumber evidence="5">4.2.1.99</ecNumber>
    </recommendedName>
    <alternativeName>
        <fullName evidence="10">(2R,3S)-2-methylisocitrate dehydratase</fullName>
    </alternativeName>
    <alternativeName>
        <fullName evidence="9">(2S,3R)-3-hydroxybutane-1,2,3-tricarboxylate dehydratase</fullName>
    </alternativeName>
    <alternativeName>
        <fullName evidence="11">Probable 2-methyl-cis-aconitate hydratase</fullName>
    </alternativeName>
</protein>
<comment type="catalytic activity">
    <reaction evidence="1">
        <text>(2S,3R)-3-hydroxybutane-1,2,3-tricarboxylate = 2-methyl-cis-aconitate + H2O</text>
        <dbReference type="Rhea" id="RHEA:17941"/>
        <dbReference type="ChEBI" id="CHEBI:15377"/>
        <dbReference type="ChEBI" id="CHEBI:57429"/>
        <dbReference type="ChEBI" id="CHEBI:57872"/>
        <dbReference type="EC" id="4.2.1.99"/>
    </reaction>
</comment>
<evidence type="ECO:0000256" key="12">
    <source>
        <dbReference type="SAM" id="MobiDB-lite"/>
    </source>
</evidence>
<evidence type="ECO:0000313" key="16">
    <source>
        <dbReference type="Proteomes" id="UP001601992"/>
    </source>
</evidence>
<keyword evidence="8" id="KW-0411">Iron-sulfur</keyword>
<evidence type="ECO:0000259" key="14">
    <source>
        <dbReference type="Pfam" id="PF00694"/>
    </source>
</evidence>
<dbReference type="PROSITE" id="PS00450">
    <property type="entry name" value="ACONITASE_1"/>
    <property type="match status" value="1"/>
</dbReference>
<evidence type="ECO:0000256" key="5">
    <source>
        <dbReference type="ARBA" id="ARBA00013250"/>
    </source>
</evidence>
<organism evidence="15 16">
    <name type="scientific">Nocardia jiangxiensis</name>
    <dbReference type="NCBI Taxonomy" id="282685"/>
    <lineage>
        <taxon>Bacteria</taxon>
        <taxon>Bacillati</taxon>
        <taxon>Actinomycetota</taxon>
        <taxon>Actinomycetes</taxon>
        <taxon>Mycobacteriales</taxon>
        <taxon>Nocardiaceae</taxon>
        <taxon>Nocardia</taxon>
    </lineage>
</organism>
<evidence type="ECO:0000256" key="8">
    <source>
        <dbReference type="ARBA" id="ARBA00023014"/>
    </source>
</evidence>
<dbReference type="PRINTS" id="PR00415">
    <property type="entry name" value="ACONITASE"/>
</dbReference>
<evidence type="ECO:0000256" key="11">
    <source>
        <dbReference type="ARBA" id="ARBA00033025"/>
    </source>
</evidence>
<dbReference type="EMBL" id="JBIAQY010000040">
    <property type="protein sequence ID" value="MFF3575163.1"/>
    <property type="molecule type" value="Genomic_DNA"/>
</dbReference>
<proteinExistence type="inferred from homology"/>
<keyword evidence="6" id="KW-0479">Metal-binding</keyword>
<evidence type="ECO:0000256" key="3">
    <source>
        <dbReference type="ARBA" id="ARBA00005026"/>
    </source>
</evidence>
<evidence type="ECO:0000256" key="7">
    <source>
        <dbReference type="ARBA" id="ARBA00023004"/>
    </source>
</evidence>
<dbReference type="InterPro" id="IPR006249">
    <property type="entry name" value="Aconitase/IRP2"/>
</dbReference>
<evidence type="ECO:0000256" key="1">
    <source>
        <dbReference type="ARBA" id="ARBA00000118"/>
    </source>
</evidence>
<dbReference type="SUPFAM" id="SSF53732">
    <property type="entry name" value="Aconitase iron-sulfur domain"/>
    <property type="match status" value="1"/>
</dbReference>
<dbReference type="NCBIfam" id="NF006757">
    <property type="entry name" value="PRK09277.1"/>
    <property type="match status" value="1"/>
</dbReference>
<keyword evidence="16" id="KW-1185">Reference proteome</keyword>
<evidence type="ECO:0000256" key="2">
    <source>
        <dbReference type="ARBA" id="ARBA00001966"/>
    </source>
</evidence>
<dbReference type="InterPro" id="IPR036008">
    <property type="entry name" value="Aconitase_4Fe-4S_dom"/>
</dbReference>
<dbReference type="Gene3D" id="3.30.499.10">
    <property type="entry name" value="Aconitase, domain 3"/>
    <property type="match status" value="2"/>
</dbReference>
<evidence type="ECO:0000259" key="13">
    <source>
        <dbReference type="Pfam" id="PF00330"/>
    </source>
</evidence>
<evidence type="ECO:0000256" key="4">
    <source>
        <dbReference type="ARBA" id="ARBA00007185"/>
    </source>
</evidence>
<dbReference type="Gene3D" id="6.10.190.10">
    <property type="match status" value="1"/>
</dbReference>
<feature type="region of interest" description="Disordered" evidence="12">
    <location>
        <begin position="562"/>
        <end position="597"/>
    </location>
</feature>
<dbReference type="Pfam" id="PF00694">
    <property type="entry name" value="Aconitase_C"/>
    <property type="match status" value="1"/>
</dbReference>
<feature type="domain" description="Aconitase/3-isopropylmalate dehydratase large subunit alpha/beta/alpha" evidence="13">
    <location>
        <begin position="68"/>
        <end position="524"/>
    </location>
</feature>
<feature type="domain" description="Aconitase A/isopropylmalate dehydratase small subunit swivel" evidence="14">
    <location>
        <begin position="653"/>
        <end position="775"/>
    </location>
</feature>
<feature type="compositionally biased region" description="Basic and acidic residues" evidence="12">
    <location>
        <begin position="362"/>
        <end position="383"/>
    </location>
</feature>
<dbReference type="InterPro" id="IPR018136">
    <property type="entry name" value="Aconitase_4Fe-4S_BS"/>
</dbReference>
<evidence type="ECO:0000256" key="10">
    <source>
        <dbReference type="ARBA" id="ARBA00031613"/>
    </source>
</evidence>
<dbReference type="Gene3D" id="3.20.19.10">
    <property type="entry name" value="Aconitase, domain 4"/>
    <property type="match status" value="1"/>
</dbReference>
<comment type="pathway">
    <text evidence="3">Organic acid metabolism; propanoate degradation.</text>
</comment>